<keyword evidence="3" id="KW-1185">Reference proteome</keyword>
<dbReference type="AlphaFoldDB" id="A0A1G8S2C7"/>
<dbReference type="STRING" id="86666.SAMN04490247_1218"/>
<sequence length="55" mass="6414">MYYLGFALFFLLYFLVGSFTDWLELTTVGGLIAIAFICLNIYMYIRDKKQNTDAD</sequence>
<evidence type="ECO:0000313" key="2">
    <source>
        <dbReference type="EMBL" id="SDJ23434.1"/>
    </source>
</evidence>
<dbReference type="Proteomes" id="UP000199225">
    <property type="component" value="Unassembled WGS sequence"/>
</dbReference>
<dbReference type="EMBL" id="FNEV01000003">
    <property type="protein sequence ID" value="SDJ23434.1"/>
    <property type="molecule type" value="Genomic_DNA"/>
</dbReference>
<keyword evidence="1" id="KW-0472">Membrane</keyword>
<evidence type="ECO:0000256" key="1">
    <source>
        <dbReference type="SAM" id="Phobius"/>
    </source>
</evidence>
<protein>
    <submittedName>
        <fullName evidence="2">Uncharacterized protein</fullName>
    </submittedName>
</protein>
<keyword evidence="1" id="KW-1133">Transmembrane helix</keyword>
<evidence type="ECO:0000313" key="3">
    <source>
        <dbReference type="Proteomes" id="UP000199225"/>
    </source>
</evidence>
<accession>A0A1G8S2C7</accession>
<gene>
    <name evidence="2" type="ORF">SAMN04490247_1218</name>
</gene>
<name>A0A1G8S2C7_9BACI</name>
<keyword evidence="1" id="KW-0812">Transmembrane</keyword>
<organism evidence="2 3">
    <name type="scientific">Salimicrobium halophilum</name>
    <dbReference type="NCBI Taxonomy" id="86666"/>
    <lineage>
        <taxon>Bacteria</taxon>
        <taxon>Bacillati</taxon>
        <taxon>Bacillota</taxon>
        <taxon>Bacilli</taxon>
        <taxon>Bacillales</taxon>
        <taxon>Bacillaceae</taxon>
        <taxon>Salimicrobium</taxon>
    </lineage>
</organism>
<reference evidence="3" key="1">
    <citation type="submission" date="2016-10" db="EMBL/GenBank/DDBJ databases">
        <authorList>
            <person name="Varghese N."/>
            <person name="Submissions S."/>
        </authorList>
    </citation>
    <scope>NUCLEOTIDE SEQUENCE [LARGE SCALE GENOMIC DNA]</scope>
    <source>
        <strain evidence="3">DSM 4771</strain>
    </source>
</reference>
<feature type="transmembrane region" description="Helical" evidence="1">
    <location>
        <begin position="28"/>
        <end position="45"/>
    </location>
</feature>
<proteinExistence type="predicted"/>
<dbReference type="RefSeq" id="WP_176757442.1">
    <property type="nucleotide sequence ID" value="NZ_FNEV01000003.1"/>
</dbReference>